<accession>A0A4Y3PNF0</accession>
<dbReference type="InterPro" id="IPR010060">
    <property type="entry name" value="NRPS_synth"/>
</dbReference>
<dbReference type="Gene3D" id="3.30.559.10">
    <property type="entry name" value="Chloramphenicol acetyltransferase-like domain"/>
    <property type="match status" value="4"/>
</dbReference>
<keyword evidence="6" id="KW-0677">Repeat</keyword>
<dbReference type="InterPro" id="IPR000873">
    <property type="entry name" value="AMP-dep_synth/lig_dom"/>
</dbReference>
<evidence type="ECO:0000313" key="12">
    <source>
        <dbReference type="Proteomes" id="UP000316882"/>
    </source>
</evidence>
<evidence type="ECO:0000313" key="11">
    <source>
        <dbReference type="EMBL" id="GEB34857.1"/>
    </source>
</evidence>
<dbReference type="SMART" id="SM00823">
    <property type="entry name" value="PKS_PP"/>
    <property type="match status" value="3"/>
</dbReference>
<dbReference type="FunFam" id="3.30.559.10:FF:000016">
    <property type="entry name" value="Nonribosomal peptide synthase Pes1"/>
    <property type="match status" value="1"/>
</dbReference>
<dbReference type="PROSITE" id="PS00455">
    <property type="entry name" value="AMP_BINDING"/>
    <property type="match status" value="3"/>
</dbReference>
<dbReference type="Pfam" id="PF00501">
    <property type="entry name" value="AMP-binding"/>
    <property type="match status" value="3"/>
</dbReference>
<dbReference type="FunFam" id="2.30.38.10:FF:000001">
    <property type="entry name" value="Non-ribosomal peptide synthetase PvdI"/>
    <property type="match status" value="3"/>
</dbReference>
<organism evidence="11 12">
    <name type="scientific">Brevibacillus parabrevis</name>
    <dbReference type="NCBI Taxonomy" id="54914"/>
    <lineage>
        <taxon>Bacteria</taxon>
        <taxon>Bacillati</taxon>
        <taxon>Bacillota</taxon>
        <taxon>Bacilli</taxon>
        <taxon>Bacillales</taxon>
        <taxon>Paenibacillaceae</taxon>
        <taxon>Brevibacillus</taxon>
    </lineage>
</organism>
<keyword evidence="5" id="KW-0436">Ligase</keyword>
<dbReference type="Gene3D" id="3.30.559.30">
    <property type="entry name" value="Nonribosomal peptide synthetase, condensation domain"/>
    <property type="match status" value="4"/>
</dbReference>
<comment type="similarity">
    <text evidence="2">Belongs to the ATP-dependent AMP-binding enzyme family.</text>
</comment>
<evidence type="ECO:0000256" key="1">
    <source>
        <dbReference type="ARBA" id="ARBA00001957"/>
    </source>
</evidence>
<dbReference type="FunFam" id="1.10.1200.10:FF:000005">
    <property type="entry name" value="Nonribosomal peptide synthetase 1"/>
    <property type="match status" value="3"/>
</dbReference>
<dbReference type="GO" id="GO:0017000">
    <property type="term" value="P:antibiotic biosynthetic process"/>
    <property type="evidence" value="ECO:0007669"/>
    <property type="project" value="UniProtKB-KW"/>
</dbReference>
<dbReference type="GO" id="GO:0044550">
    <property type="term" value="P:secondary metabolite biosynthetic process"/>
    <property type="evidence" value="ECO:0007669"/>
    <property type="project" value="UniProtKB-ARBA"/>
</dbReference>
<dbReference type="RefSeq" id="WP_122966493.1">
    <property type="nucleotide sequence ID" value="NZ_BJMH01000029.1"/>
</dbReference>
<dbReference type="PANTHER" id="PTHR45527:SF1">
    <property type="entry name" value="FATTY ACID SYNTHASE"/>
    <property type="match status" value="1"/>
</dbReference>
<dbReference type="InterPro" id="IPR025110">
    <property type="entry name" value="AMP-bd_C"/>
</dbReference>
<dbReference type="Gene3D" id="1.10.1200.10">
    <property type="entry name" value="ACP-like"/>
    <property type="match status" value="3"/>
</dbReference>
<comment type="cofactor">
    <cofactor evidence="1">
        <name>pantetheine 4'-phosphate</name>
        <dbReference type="ChEBI" id="CHEBI:47942"/>
    </cofactor>
</comment>
<evidence type="ECO:0000256" key="8">
    <source>
        <dbReference type="ARBA" id="ARBA00023268"/>
    </source>
</evidence>
<evidence type="ECO:0000256" key="7">
    <source>
        <dbReference type="ARBA" id="ARBA00023194"/>
    </source>
</evidence>
<evidence type="ECO:0000256" key="4">
    <source>
        <dbReference type="ARBA" id="ARBA00022553"/>
    </source>
</evidence>
<feature type="region of interest" description="Disordered" evidence="9">
    <location>
        <begin position="3018"/>
        <end position="3041"/>
    </location>
</feature>
<dbReference type="FunFam" id="3.30.300.30:FF:000010">
    <property type="entry name" value="Enterobactin synthetase component F"/>
    <property type="match status" value="3"/>
</dbReference>
<comment type="caution">
    <text evidence="11">The sequence shown here is derived from an EMBL/GenBank/DDBJ whole genome shotgun (WGS) entry which is preliminary data.</text>
</comment>
<dbReference type="InterPro" id="IPR020845">
    <property type="entry name" value="AMP-binding_CS"/>
</dbReference>
<dbReference type="CDD" id="cd19534">
    <property type="entry name" value="E_NRPS"/>
    <property type="match status" value="1"/>
</dbReference>
<dbReference type="GO" id="GO:0005737">
    <property type="term" value="C:cytoplasm"/>
    <property type="evidence" value="ECO:0007669"/>
    <property type="project" value="TreeGrafter"/>
</dbReference>
<dbReference type="InterPro" id="IPR020806">
    <property type="entry name" value="PKS_PP-bd"/>
</dbReference>
<dbReference type="Gene3D" id="2.30.38.10">
    <property type="entry name" value="Luciferase, Domain 3"/>
    <property type="match status" value="3"/>
</dbReference>
<sequence>MSVFSKEQVQDMYALTPMQEGMLFHALLDQEHNSHLVQMSISLQGDLDVGLFTDSLHVLVERYDVFRTLFLYEKLKQPLQVVLKQRPIPIEFYDLSACDESEKQLRYTQYKRADQERTFHLAKDPLMRVALFQMSQHDYQVIWSFHHILMDGWCFSIIFDDLLAIYLSLQNKTALSLEPVQPYSRFINWLEKQNKQAALNYWSDYLEAYEQKTTLPKKEAAFAKAFQPTQYRFSLNRTLTKQLGTIASQNQVTLSTVIQTIWGVLLQKYNAAHDVLFGSVVSGRPTDIVGIDKMVGLFINTIPFRVQAKAGQTFSELLQAVHKRTLQSQPYEHVPLYDIQTQSVLKQELIDHLLVIENYPLVEALQKKALSQQIGFTITAVEMFEPTNYDLTVMVMPKEELAFRFDYNAALFDEQVVQKLAGHLQQIADCVANNSGVELCQIPLLTEAETSQLLAKRTETAADYPAATMHELFSRQAEKTPEQVAVVFADQHLTYRELDEKSNQLARFLRKKGIGTGSLVGTLLDRSLDMIVGILGVLKAGGAFVPIDPELPAERIAYMLTHSRVPLVVTQNHLRAKVTTPTETIDINTAVIGEESRAPIESLNQPHDLFYIIYTSGTTGQPKGVMLEHRNMANLMHFTFDQTNIAFHEKVLQYTTCSFDVCYQEIFSTLLSGGQLYLITNELRRHVEKLFAFIQEKQISILSLPVSFLKFIFNEQDYAQSFPRCVKHIITAGEQLVVTHELQKYLRQHRVFLHNHYGPSETHVVTTCTMDPGQAIPELPPIGKPISNTGIYILDEGLQLKPEGIVGELYISGANVGRGYLHQPELTAEKFLDNPYQPGERMYRTGDLARWLPDGQLEFLGRIDHQVKIRGHRIELGEIESRLLNHPAIKEAVVIDRADETGGKFLCAYVVLQKPLSDEEMRAYLAQALPEYMIPSFFVTLERIPVTPNGKTDRRALPKPEGSAKTKADYVAPTTELEQKLVAIWEQILGVSPIGIQDHFFTLGGHSLKAIQLISRIQKECQADVPLRVLFEQPTIQALAAYVEGGEESAYLAIPQAEPQAYYPVSSAQKRMLILNQLDPHSTVYNLPVAMILEGTLDKARLEHAISSLVARHESLRTSFHTINGEPVSRIHEQGHLPIVYLETAEEQVNEVILGFMQPFDLETAPLCRVGLVKLAENRHVLIIDMHHIISDGVSSQLILNDFSRLYQNKALPEQRIHYKDFAVWEKAWTQTNDYQKQEKYWLDRFAGEIPVLNLPMDYPRPAVQSFEGERYLFRTEKQLLESLQDVAQKTGTTLYMVLLAAYHVLLSKYSGQDDVMIGTVTAGRVHPDTESMTGMFVNTLAMRNQSAPTKTFRQFLLEVKDNTLAAFEHGQYPFEELVEKLAIQRNRSRNPLFDTLFILQNMDADLIELDGLTVTPYVPEGEVAKFDLSLEASENQAGLSFCFEFCTKLFARETIERMSLHYLQILQAVSANTEQELAQIEMLTAHEKQELLVHFNDTAALYPAESTLSQLFEDQAQKTPEQTAVVFGDKRLTYRELNERANQLAHTLRAKGVQAEQSVGIMAQRSLEMAIGIIAILKAGGAYVPIDPDYPNERIAYMLEDCEARLVLTQQQLAEKLVANVECLYLDEEGSYSPQTENIEPIHTAADLAYIIYTSGTTGRPKGVMVEHRGIVNSVTWNRDEFALSVRDSGTLSLSFAFDAFALTFFTLIVSGSTVVLMPDHEAKDPITLRNLIATWECSYVVFVPSMFQAILECSTPADIRSIQAVMLGGEKLSPKLVQLCKAMHPQMSVMNAYGPTESSVMATYLRDTQPDQPITIGRPIANTAIYIVDQHHQLLPVGVVGEICIGGHGLARGYWKKPELTAEKFVANPAVPGERMYKTGDLGRWLHDGTIDFIGRVDDQIKVRGYRIEVGEIEAILLAYDQTNEAIVVTYQDDRGDSYLAAYVTGKAAIEESELRAHLLRELPAYMVPTYLIQLDAFPLTPNGKVDRKALPKPEGKPATGAAYVAPATEVEAKLVAIWENALGISGVGVLDHFFELGGHSLKAMTVVAQVHREFQIDLLLKQFFAAPTIRDLARLIEHSEQAAAAAIQPAEPQAYYPVSSAQQRMYLLHQLEGAGISYNTPGIIMLEGKLDREQLANALQALVDRHDILRTSFEMVGDELVQKIHDRVAVNMEYVTAEEQQIDDLFHAFVRPFDLSVPPLLRMSLVKLADERHLLLYDMHHIAADAASITILFDELAELYQGRELPEMRIQYKDFAVWQKALHESDAFKQQEAYWLSTFAGNITAVDVPTDFPRPAVKSFAGGQVTLSMDQELLSALHELAAHTNTTLFMVLLAAYNVLLAKYAGQDDIIVGTPISGRSRAELAPVVGMFVHTLAIRNKPTAEKTFKQFLQEVKQNALDAFDHQDYPFESLVEKLGIPRDPGRNPLFDTMFILQNDELHAKTLDQLVYRPYESDSALDVAKFDLSFHLTERETDLFLRLEYCTKLFKQQTVERMAHHFLQILRAVTANPENELQEIEMLTAAEKQMLLVAFNDTHREYRADQTIQQLFEELAEKMPEHTALVFEEKRMSFRELNERANQLAAILREKGVGPAQIVALLVERSAEMVIATLATLKAGGAFLPVDPDYPEERIRYMLEDSQAKLVVTHAHLLHKVSSQSEVVDVDDPRSYATQTGNLPCANTPSDLAYIIYTSGTTGKPKGVMLEHKGVANLQAVFAHHLGVTPQDRAGHFASISFDASVWDMFGPLLSGATLYVLSRDVINDFQRFAEYVRDNAITFLTLPPTYAIYLEPEQVPSLRILITAGSASSVALVDKWKEKVTYVNGYGPTESTVCATLWKAKPDEPVETITIGKPIQNTKLYIVDDQLQLKAPGQMGELCISGLSLARGYWNRPELTAEKFVDNPFVPGTKMYRTGDLARWLPDGTIEYLGRIDHQVKIRGHRVELGEVESVLLRYDTVKEAAAITHEDDRGQAYLCAYYVAEGEATPAQLRAYMENELPNYMVPAFFIQLEKMPLTPNDKIDRKALPKPNQEENRTEQYAAPQTELEQLLAGIWADVLGIKQVGTQDNFFELGGDSIKAIQVSTRLNASGWTLAMKELFQYPTIEEAALRVIPNSRESEQGVVEGEIALTPIQKWFFANNFTDRHHWNQAVMLFREDGFDEGLVRQAFQQIVEHHDALRMVYKQEAGAIKQINRGLTDERFRFYSYDLKNHANSEARILELSDQIQSSIDLEHGPLVHVALFATKDGDHLLVAIHHLVVDGVSWRILFEDFSSAYSQALHQQEIVLPKKTDSFKDWAAQLQKYADSDELLREVAYWHNLETTTTTAALPTDFVTADRKQKHTRTLSFALTVPQTENLLRHVHHAYHTEMNDLLLTALGLAVKDWAHTNGVVINLEGHGREDIQNEMNVTRTIGWFTSQYPVVLDMEKAEDLPYQIKQTKENLRRIPKKGIGYEILRTLTTSQLQPPLAFTLRPEISFNYLGQFESDGKTGGFTFSPLGTGQLFSPESERVFLLDISAMIEDGELRISVGYSRLQYEEKTIASLADSYRKHLLGIIEHCMAKEEGEYTPSDLGDEELSMEELENILEWI</sequence>
<dbReference type="CDD" id="cd19531">
    <property type="entry name" value="LCL_NRPS-like"/>
    <property type="match status" value="2"/>
</dbReference>
<dbReference type="InterPro" id="IPR045851">
    <property type="entry name" value="AMP-bd_C_sf"/>
</dbReference>
<dbReference type="CDD" id="cd19543">
    <property type="entry name" value="DCL_NRPS"/>
    <property type="match status" value="1"/>
</dbReference>
<dbReference type="PROSITE" id="PS00012">
    <property type="entry name" value="PHOSPHOPANTETHEINE"/>
    <property type="match status" value="3"/>
</dbReference>
<dbReference type="Pfam" id="PF00550">
    <property type="entry name" value="PP-binding"/>
    <property type="match status" value="3"/>
</dbReference>
<dbReference type="Pfam" id="PF13193">
    <property type="entry name" value="AMP-binding_C"/>
    <property type="match status" value="3"/>
</dbReference>
<name>A0A4Y3PNF0_BREPA</name>
<dbReference type="InterPro" id="IPR010071">
    <property type="entry name" value="AA_adenyl_dom"/>
</dbReference>
<evidence type="ECO:0000259" key="10">
    <source>
        <dbReference type="PROSITE" id="PS50075"/>
    </source>
</evidence>
<dbReference type="InterPro" id="IPR009081">
    <property type="entry name" value="PP-bd_ACP"/>
</dbReference>
<dbReference type="PANTHER" id="PTHR45527">
    <property type="entry name" value="NONRIBOSOMAL PEPTIDE SYNTHETASE"/>
    <property type="match status" value="1"/>
</dbReference>
<proteinExistence type="inferred from homology"/>
<dbReference type="GO" id="GO:0016874">
    <property type="term" value="F:ligase activity"/>
    <property type="evidence" value="ECO:0007669"/>
    <property type="project" value="UniProtKB-KW"/>
</dbReference>
<keyword evidence="12" id="KW-1185">Reference proteome</keyword>
<feature type="domain" description="Carrier" evidence="10">
    <location>
        <begin position="2008"/>
        <end position="2083"/>
    </location>
</feature>
<feature type="domain" description="Carrier" evidence="10">
    <location>
        <begin position="972"/>
        <end position="1047"/>
    </location>
</feature>
<dbReference type="SUPFAM" id="SSF56801">
    <property type="entry name" value="Acetyl-CoA synthetase-like"/>
    <property type="match status" value="3"/>
</dbReference>
<dbReference type="InterPro" id="IPR001242">
    <property type="entry name" value="Condensation_dom"/>
</dbReference>
<dbReference type="FunFam" id="3.40.50.12780:FF:000012">
    <property type="entry name" value="Non-ribosomal peptide synthetase"/>
    <property type="match status" value="3"/>
</dbReference>
<dbReference type="PROSITE" id="PS50075">
    <property type="entry name" value="CARRIER"/>
    <property type="match status" value="3"/>
</dbReference>
<feature type="domain" description="Carrier" evidence="10">
    <location>
        <begin position="3041"/>
        <end position="3115"/>
    </location>
</feature>
<dbReference type="FunFam" id="3.40.50.980:FF:000001">
    <property type="entry name" value="Non-ribosomal peptide synthetase"/>
    <property type="match status" value="3"/>
</dbReference>
<dbReference type="Pfam" id="PF00668">
    <property type="entry name" value="Condensation"/>
    <property type="match status" value="4"/>
</dbReference>
<evidence type="ECO:0000256" key="3">
    <source>
        <dbReference type="ARBA" id="ARBA00022450"/>
    </source>
</evidence>
<dbReference type="CDD" id="cd05930">
    <property type="entry name" value="A_NRPS"/>
    <property type="match status" value="1"/>
</dbReference>
<keyword evidence="8" id="KW-0511">Multifunctional enzyme</keyword>
<protein>
    <submittedName>
        <fullName evidence="11">Plipastatin synthase subunit D</fullName>
    </submittedName>
</protein>
<evidence type="ECO:0000256" key="9">
    <source>
        <dbReference type="SAM" id="MobiDB-lite"/>
    </source>
</evidence>
<dbReference type="Gene3D" id="3.40.50.980">
    <property type="match status" value="6"/>
</dbReference>
<dbReference type="SUPFAM" id="SSF52777">
    <property type="entry name" value="CoA-dependent acyltransferases"/>
    <property type="match status" value="8"/>
</dbReference>
<dbReference type="NCBIfam" id="TIGR01720">
    <property type="entry name" value="NRPS-para261"/>
    <property type="match status" value="1"/>
</dbReference>
<dbReference type="GO" id="GO:0031177">
    <property type="term" value="F:phosphopantetheine binding"/>
    <property type="evidence" value="ECO:0007669"/>
    <property type="project" value="InterPro"/>
</dbReference>
<evidence type="ECO:0000256" key="6">
    <source>
        <dbReference type="ARBA" id="ARBA00022737"/>
    </source>
</evidence>
<keyword evidence="7" id="KW-0045">Antibiotic biosynthesis</keyword>
<dbReference type="InterPro" id="IPR036736">
    <property type="entry name" value="ACP-like_sf"/>
</dbReference>
<reference evidence="11 12" key="1">
    <citation type="submission" date="2019-06" db="EMBL/GenBank/DDBJ databases">
        <title>Whole genome shotgun sequence of Brevibacillus parabrevis NBRC 12334.</title>
        <authorList>
            <person name="Hosoyama A."/>
            <person name="Uohara A."/>
            <person name="Ohji S."/>
            <person name="Ichikawa N."/>
        </authorList>
    </citation>
    <scope>NUCLEOTIDE SEQUENCE [LARGE SCALE GENOMIC DNA]</scope>
    <source>
        <strain evidence="11 12">NBRC 12334</strain>
    </source>
</reference>
<dbReference type="EMBL" id="BJMH01000029">
    <property type="protein sequence ID" value="GEB34857.1"/>
    <property type="molecule type" value="Genomic_DNA"/>
</dbReference>
<evidence type="ECO:0000256" key="5">
    <source>
        <dbReference type="ARBA" id="ARBA00022598"/>
    </source>
</evidence>
<dbReference type="Proteomes" id="UP000316882">
    <property type="component" value="Unassembled WGS sequence"/>
</dbReference>
<dbReference type="GO" id="GO:0043041">
    <property type="term" value="P:amino acid activation for nonribosomal peptide biosynthetic process"/>
    <property type="evidence" value="ECO:0007669"/>
    <property type="project" value="TreeGrafter"/>
</dbReference>
<gene>
    <name evidence="11" type="primary">ppsD</name>
    <name evidence="11" type="ORF">BPA01_44370</name>
</gene>
<dbReference type="Gene3D" id="3.30.300.30">
    <property type="match status" value="3"/>
</dbReference>
<dbReference type="InterPro" id="IPR006162">
    <property type="entry name" value="Ppantetheine_attach_site"/>
</dbReference>
<dbReference type="InterPro" id="IPR023213">
    <property type="entry name" value="CAT-like_dom_sf"/>
</dbReference>
<dbReference type="NCBIfam" id="NF003417">
    <property type="entry name" value="PRK04813.1"/>
    <property type="match status" value="3"/>
</dbReference>
<dbReference type="SUPFAM" id="SSF47336">
    <property type="entry name" value="ACP-like"/>
    <property type="match status" value="3"/>
</dbReference>
<feature type="compositionally biased region" description="Basic and acidic residues" evidence="9">
    <location>
        <begin position="3019"/>
        <end position="3036"/>
    </location>
</feature>
<dbReference type="NCBIfam" id="TIGR01733">
    <property type="entry name" value="AA-adenyl-dom"/>
    <property type="match status" value="3"/>
</dbReference>
<dbReference type="GO" id="GO:0008610">
    <property type="term" value="P:lipid biosynthetic process"/>
    <property type="evidence" value="ECO:0007669"/>
    <property type="project" value="UniProtKB-ARBA"/>
</dbReference>
<evidence type="ECO:0000256" key="2">
    <source>
        <dbReference type="ARBA" id="ARBA00006432"/>
    </source>
</evidence>
<keyword evidence="4" id="KW-0597">Phosphoprotein</keyword>
<keyword evidence="3" id="KW-0596">Phosphopantetheine</keyword>